<keyword evidence="1" id="KW-0479">Metal-binding</keyword>
<dbReference type="PANTHER" id="PTHR24103">
    <property type="entry name" value="E3 UBIQUITIN-PROTEIN LIGASE TRIM"/>
    <property type="match status" value="1"/>
</dbReference>
<evidence type="ECO:0000259" key="6">
    <source>
        <dbReference type="PROSITE" id="PS50188"/>
    </source>
</evidence>
<keyword evidence="3" id="KW-0862">Zinc</keyword>
<dbReference type="GeneTree" id="ENSGT00940000165499"/>
<dbReference type="InterPro" id="IPR013320">
    <property type="entry name" value="ConA-like_dom_sf"/>
</dbReference>
<dbReference type="Pfam" id="PF13445">
    <property type="entry name" value="zf-RING_UBOX"/>
    <property type="match status" value="1"/>
</dbReference>
<evidence type="ECO:0000256" key="2">
    <source>
        <dbReference type="ARBA" id="ARBA00022771"/>
    </source>
</evidence>
<proteinExistence type="predicted"/>
<dbReference type="Proteomes" id="UP000472263">
    <property type="component" value="Chromosome 18"/>
</dbReference>
<dbReference type="InterPro" id="IPR001870">
    <property type="entry name" value="B30.2/SPRY"/>
</dbReference>
<accession>A0A667WQX0</accession>
<dbReference type="GO" id="GO:0008270">
    <property type="term" value="F:zinc ion binding"/>
    <property type="evidence" value="ECO:0007669"/>
    <property type="project" value="UniProtKB-KW"/>
</dbReference>
<dbReference type="PROSITE" id="PS50188">
    <property type="entry name" value="B302_SPRY"/>
    <property type="match status" value="1"/>
</dbReference>
<dbReference type="InterPro" id="IPR013083">
    <property type="entry name" value="Znf_RING/FYVE/PHD"/>
</dbReference>
<dbReference type="InterPro" id="IPR003879">
    <property type="entry name" value="Butyrophylin_SPRY"/>
</dbReference>
<evidence type="ECO:0000256" key="1">
    <source>
        <dbReference type="ARBA" id="ARBA00022723"/>
    </source>
</evidence>
<dbReference type="InterPro" id="IPR003877">
    <property type="entry name" value="SPRY_dom"/>
</dbReference>
<reference evidence="7" key="1">
    <citation type="submission" date="2019-06" db="EMBL/GenBank/DDBJ databases">
        <authorList>
            <consortium name="Wellcome Sanger Institute Data Sharing"/>
        </authorList>
    </citation>
    <scope>NUCLEOTIDE SEQUENCE [LARGE SCALE GENOMIC DNA]</scope>
</reference>
<dbReference type="Gene3D" id="4.10.830.40">
    <property type="match status" value="1"/>
</dbReference>
<sequence length="348" mass="38999">EWYPDKGRSLALRQQCLSIGAMAFPSVFLSEEQFHCCICQDVFSEPVSIPCGHSFCSACITTHWDSSHEINCPRCNRVFQGRPELCKNSFAKEMAEQIRARMQNGGQTVTGKSACVYCDVCVGSKMEALKSCPVCLTSYCEAHLEPHFRVTDVCLPADVHLDPWTANPWLLLSEDGRQVWDGEADKRDFSFQKLTASLAVTSSLLAVQGFSTGRHYWEVYVGDKTAWDLGVARQSVNRKGLVTLSPEDGYWAICLRKGSEYRACAGQAVMLCLSQRPQVVGVFVDYEDGTVSFYDAEARSHIYSFTNFHFTETMFPLFNPDMIEKGINKSPLIILPLTSDRDLDDITI</sequence>
<dbReference type="InterPro" id="IPR006574">
    <property type="entry name" value="PRY"/>
</dbReference>
<reference evidence="7" key="3">
    <citation type="submission" date="2025-09" db="UniProtKB">
        <authorList>
            <consortium name="Ensembl"/>
        </authorList>
    </citation>
    <scope>IDENTIFICATION</scope>
</reference>
<dbReference type="PRINTS" id="PR01407">
    <property type="entry name" value="BUTYPHLNCDUF"/>
</dbReference>
<dbReference type="InterPro" id="IPR050143">
    <property type="entry name" value="TRIM/RBCC"/>
</dbReference>
<dbReference type="SMART" id="SM00449">
    <property type="entry name" value="SPRY"/>
    <property type="match status" value="1"/>
</dbReference>
<dbReference type="SMART" id="SM00184">
    <property type="entry name" value="RING"/>
    <property type="match status" value="2"/>
</dbReference>
<dbReference type="Gene3D" id="3.30.40.10">
    <property type="entry name" value="Zinc/RING finger domain, C3HC4 (zinc finger)"/>
    <property type="match status" value="1"/>
</dbReference>
<evidence type="ECO:0000313" key="7">
    <source>
        <dbReference type="Ensembl" id="ENSMMDP00005002889.1"/>
    </source>
</evidence>
<feature type="domain" description="B30.2/SPRY" evidence="6">
    <location>
        <begin position="139"/>
        <end position="332"/>
    </location>
</feature>
<dbReference type="SUPFAM" id="SSF49899">
    <property type="entry name" value="Concanavalin A-like lectins/glucanases"/>
    <property type="match status" value="1"/>
</dbReference>
<dbReference type="InterPro" id="IPR001841">
    <property type="entry name" value="Znf_RING"/>
</dbReference>
<name>A0A667WQX0_9TELE</name>
<keyword evidence="8" id="KW-1185">Reference proteome</keyword>
<dbReference type="InParanoid" id="A0A667WQX0"/>
<dbReference type="PROSITE" id="PS50089">
    <property type="entry name" value="ZF_RING_2"/>
    <property type="match status" value="1"/>
</dbReference>
<dbReference type="AlphaFoldDB" id="A0A667WQX0"/>
<feature type="domain" description="RING-type" evidence="5">
    <location>
        <begin position="36"/>
        <end position="76"/>
    </location>
</feature>
<evidence type="ECO:0000256" key="3">
    <source>
        <dbReference type="ARBA" id="ARBA00022833"/>
    </source>
</evidence>
<dbReference type="Pfam" id="PF13765">
    <property type="entry name" value="PRY"/>
    <property type="match status" value="1"/>
</dbReference>
<evidence type="ECO:0000256" key="4">
    <source>
        <dbReference type="PROSITE-ProRule" id="PRU00175"/>
    </source>
</evidence>
<dbReference type="InterPro" id="IPR027370">
    <property type="entry name" value="Znf-RING_euk"/>
</dbReference>
<evidence type="ECO:0000259" key="5">
    <source>
        <dbReference type="PROSITE" id="PS50089"/>
    </source>
</evidence>
<protein>
    <submittedName>
        <fullName evidence="7">Uncharacterized protein</fullName>
    </submittedName>
</protein>
<dbReference type="CDD" id="cd13733">
    <property type="entry name" value="SPRY_PRY_C-I_1"/>
    <property type="match status" value="1"/>
</dbReference>
<keyword evidence="2 4" id="KW-0863">Zinc-finger</keyword>
<dbReference type="PROSITE" id="PS00518">
    <property type="entry name" value="ZF_RING_1"/>
    <property type="match status" value="1"/>
</dbReference>
<evidence type="ECO:0000313" key="8">
    <source>
        <dbReference type="Proteomes" id="UP000472263"/>
    </source>
</evidence>
<dbReference type="InterPro" id="IPR043136">
    <property type="entry name" value="B30.2/SPRY_sf"/>
</dbReference>
<dbReference type="Pfam" id="PF00622">
    <property type="entry name" value="SPRY"/>
    <property type="match status" value="1"/>
</dbReference>
<dbReference type="InterPro" id="IPR017907">
    <property type="entry name" value="Znf_RING_CS"/>
</dbReference>
<organism evidence="7 8">
    <name type="scientific">Myripristis murdjan</name>
    <name type="common">pinecone soldierfish</name>
    <dbReference type="NCBI Taxonomy" id="586833"/>
    <lineage>
        <taxon>Eukaryota</taxon>
        <taxon>Metazoa</taxon>
        <taxon>Chordata</taxon>
        <taxon>Craniata</taxon>
        <taxon>Vertebrata</taxon>
        <taxon>Euteleostomi</taxon>
        <taxon>Actinopterygii</taxon>
        <taxon>Neopterygii</taxon>
        <taxon>Teleostei</taxon>
        <taxon>Neoteleostei</taxon>
        <taxon>Acanthomorphata</taxon>
        <taxon>Holocentriformes</taxon>
        <taxon>Holocentridae</taxon>
        <taxon>Myripristis</taxon>
    </lineage>
</organism>
<dbReference type="Ensembl" id="ENSMMDT00005002946.1">
    <property type="protein sequence ID" value="ENSMMDP00005002889.1"/>
    <property type="gene ID" value="ENSMMDG00005001616.1"/>
</dbReference>
<dbReference type="Gene3D" id="2.60.120.920">
    <property type="match status" value="1"/>
</dbReference>
<dbReference type="FunFam" id="2.60.120.920:FF:000004">
    <property type="entry name" value="Butyrophilin subfamily 1 member A1"/>
    <property type="match status" value="1"/>
</dbReference>
<reference evidence="7" key="2">
    <citation type="submission" date="2025-08" db="UniProtKB">
        <authorList>
            <consortium name="Ensembl"/>
        </authorList>
    </citation>
    <scope>IDENTIFICATION</scope>
</reference>
<dbReference type="SUPFAM" id="SSF57850">
    <property type="entry name" value="RING/U-box"/>
    <property type="match status" value="1"/>
</dbReference>